<accession>A0A3A9ZQ03</accession>
<gene>
    <name evidence="2" type="ORF">D7223_00115</name>
</gene>
<feature type="transmembrane region" description="Helical" evidence="1">
    <location>
        <begin position="114"/>
        <end position="135"/>
    </location>
</feature>
<dbReference type="AlphaFoldDB" id="A0A3A9ZQ03"/>
<dbReference type="PANTHER" id="PTHR37305">
    <property type="entry name" value="INTEGRAL MEMBRANE PROTEIN-RELATED"/>
    <property type="match status" value="1"/>
</dbReference>
<sequence length="264" mass="27084">MTTTTKLTFPRLVRSELTKQLSLRSTWIVMGVTILLAVGLSGVIANGYKGALRRGDMVASIPDAIASAFLPIDFVILILGVFGVLQITGEYSTGLIRATLTAVPRRLPVLAAKALVQIAITLPVMLVIAFGSFFLSQAVLGSYGASLGDAGVFRAVLGAAAAPILMGLLGLGIGTVLRHSAGAITTLVAILFVLPVLIAPALPERIADDVAKLTPTVTGQAMYTLGGGTESFVMLSAAASAGVLVGWAALFLLGGATLLKVRDA</sequence>
<feature type="transmembrane region" description="Helical" evidence="1">
    <location>
        <begin position="184"/>
        <end position="202"/>
    </location>
</feature>
<feature type="transmembrane region" description="Helical" evidence="1">
    <location>
        <begin position="21"/>
        <end position="44"/>
    </location>
</feature>
<dbReference type="OrthoDB" id="3297477at2"/>
<keyword evidence="3" id="KW-1185">Reference proteome</keyword>
<keyword evidence="1" id="KW-0472">Membrane</keyword>
<feature type="transmembrane region" description="Helical" evidence="1">
    <location>
        <begin position="232"/>
        <end position="259"/>
    </location>
</feature>
<reference evidence="2 3" key="1">
    <citation type="journal article" date="2004" name="Syst. Appl. Microbiol.">
        <title>Cryptoendolithic actinomycetes from antarctic sandstone rock samples: Micromonospora endolithica sp. nov. and two isolates related to Micromonospora coerulea Jensen 1932.</title>
        <authorList>
            <person name="Hirsch P."/>
            <person name="Mevs U."/>
            <person name="Kroppenstedt R.M."/>
            <person name="Schumann P."/>
            <person name="Stackebrandt E."/>
        </authorList>
    </citation>
    <scope>NUCLEOTIDE SEQUENCE [LARGE SCALE GENOMIC DNA]</scope>
    <source>
        <strain evidence="2 3">JCM 12677</strain>
    </source>
</reference>
<protein>
    <submittedName>
        <fullName evidence="2">ABC transporter permease</fullName>
    </submittedName>
</protein>
<dbReference type="EMBL" id="RBAK01000001">
    <property type="protein sequence ID" value="RKN50265.1"/>
    <property type="molecule type" value="Genomic_DNA"/>
</dbReference>
<dbReference type="GO" id="GO:0005886">
    <property type="term" value="C:plasma membrane"/>
    <property type="evidence" value="ECO:0007669"/>
    <property type="project" value="UniProtKB-SubCell"/>
</dbReference>
<feature type="transmembrane region" description="Helical" evidence="1">
    <location>
        <begin position="64"/>
        <end position="87"/>
    </location>
</feature>
<evidence type="ECO:0000313" key="2">
    <source>
        <dbReference type="EMBL" id="RKN50265.1"/>
    </source>
</evidence>
<dbReference type="Proteomes" id="UP000281726">
    <property type="component" value="Unassembled WGS sequence"/>
</dbReference>
<name>A0A3A9ZQ03_9ACTN</name>
<dbReference type="GO" id="GO:0140359">
    <property type="term" value="F:ABC-type transporter activity"/>
    <property type="evidence" value="ECO:0007669"/>
    <property type="project" value="InterPro"/>
</dbReference>
<organism evidence="2 3">
    <name type="scientific">Micromonospora endolithica</name>
    <dbReference type="NCBI Taxonomy" id="230091"/>
    <lineage>
        <taxon>Bacteria</taxon>
        <taxon>Bacillati</taxon>
        <taxon>Actinomycetota</taxon>
        <taxon>Actinomycetes</taxon>
        <taxon>Micromonosporales</taxon>
        <taxon>Micromonosporaceae</taxon>
        <taxon>Micromonospora</taxon>
    </lineage>
</organism>
<dbReference type="RefSeq" id="WP_120723497.1">
    <property type="nucleotide sequence ID" value="NZ_RBAK01000001.1"/>
</dbReference>
<evidence type="ECO:0000256" key="1">
    <source>
        <dbReference type="SAM" id="Phobius"/>
    </source>
</evidence>
<keyword evidence="1" id="KW-0812">Transmembrane</keyword>
<comment type="caution">
    <text evidence="2">The sequence shown here is derived from an EMBL/GenBank/DDBJ whole genome shotgun (WGS) entry which is preliminary data.</text>
</comment>
<keyword evidence="1" id="KW-1133">Transmembrane helix</keyword>
<proteinExistence type="predicted"/>
<feature type="transmembrane region" description="Helical" evidence="1">
    <location>
        <begin position="155"/>
        <end position="177"/>
    </location>
</feature>
<evidence type="ECO:0000313" key="3">
    <source>
        <dbReference type="Proteomes" id="UP000281726"/>
    </source>
</evidence>
<dbReference type="PANTHER" id="PTHR37305:SF1">
    <property type="entry name" value="MEMBRANE PROTEIN"/>
    <property type="match status" value="1"/>
</dbReference>